<dbReference type="NCBIfam" id="TIGR00071">
    <property type="entry name" value="hisT_truA"/>
    <property type="match status" value="1"/>
</dbReference>
<keyword evidence="10" id="KW-1185">Reference proteome</keyword>
<protein>
    <recommendedName>
        <fullName evidence="4">tRNA pseudouridine synthase A</fullName>
        <ecNumber evidence="4">5.4.99.12</ecNumber>
    </recommendedName>
    <alternativeName>
        <fullName evidence="4">tRNA pseudouridine(38-40) synthase</fullName>
    </alternativeName>
    <alternativeName>
        <fullName evidence="4">tRNA pseudouridylate synthase I</fullName>
    </alternativeName>
    <alternativeName>
        <fullName evidence="4">tRNA-uridine isomerase I</fullName>
    </alternativeName>
</protein>
<comment type="subunit">
    <text evidence="4">Homodimer.</text>
</comment>
<feature type="active site" description="Nucleophile" evidence="4 5">
    <location>
        <position position="56"/>
    </location>
</feature>
<dbReference type="CDD" id="cd02570">
    <property type="entry name" value="PseudoU_synth_EcTruA"/>
    <property type="match status" value="1"/>
</dbReference>
<dbReference type="EMBL" id="FTOP01000005">
    <property type="protein sequence ID" value="SIS82489.1"/>
    <property type="molecule type" value="Genomic_DNA"/>
</dbReference>
<dbReference type="HAMAP" id="MF_00171">
    <property type="entry name" value="TruA"/>
    <property type="match status" value="1"/>
</dbReference>
<keyword evidence="2 4" id="KW-0819">tRNA processing</keyword>
<dbReference type="Gene3D" id="3.30.70.660">
    <property type="entry name" value="Pseudouridine synthase I, catalytic domain, C-terminal subdomain"/>
    <property type="match status" value="1"/>
</dbReference>
<dbReference type="Gene3D" id="3.30.70.580">
    <property type="entry name" value="Pseudouridine synthase I, catalytic domain, N-terminal subdomain"/>
    <property type="match status" value="1"/>
</dbReference>
<dbReference type="GO" id="GO:0003723">
    <property type="term" value="F:RNA binding"/>
    <property type="evidence" value="ECO:0007669"/>
    <property type="project" value="InterPro"/>
</dbReference>
<evidence type="ECO:0000256" key="5">
    <source>
        <dbReference type="PIRSR" id="PIRSR001430-1"/>
    </source>
</evidence>
<evidence type="ECO:0000256" key="4">
    <source>
        <dbReference type="HAMAP-Rule" id="MF_00171"/>
    </source>
</evidence>
<dbReference type="Proteomes" id="UP000186026">
    <property type="component" value="Unassembled WGS sequence"/>
</dbReference>
<sequence>MSKTSYRYFLELAYKGTHYHGWQSQKNAKSVQETLEQALAMILRVSVPVTGSGRTDTGVHASQQFVHFDVEEVLDSVVFLKKLNAVLPKDISAYQLRLVKRDAHVRFDAIWRSYIYKITYRKNPFEQELLWHYFRPLDLEKMNEAAALLIAHEDFECFSKVKTEVNHFGCKIKAAYWEQKGHELHFHITANRFLRGMVRAIVGTLVDVGEGKLSTEQFQEILESRDRSQAGSSAPASGLFLCEVTYPEDIFI</sequence>
<dbReference type="PIRSF" id="PIRSF001430">
    <property type="entry name" value="tRNA_psdUrid_synth"/>
    <property type="match status" value="1"/>
</dbReference>
<gene>
    <name evidence="4" type="primary">truA</name>
    <name evidence="9" type="ORF">SAMN05421761_105201</name>
</gene>
<organism evidence="9 10">
    <name type="scientific">Belliella pelovolcani</name>
    <dbReference type="NCBI Taxonomy" id="529505"/>
    <lineage>
        <taxon>Bacteria</taxon>
        <taxon>Pseudomonadati</taxon>
        <taxon>Bacteroidota</taxon>
        <taxon>Cytophagia</taxon>
        <taxon>Cytophagales</taxon>
        <taxon>Cyclobacteriaceae</taxon>
        <taxon>Belliella</taxon>
    </lineage>
</organism>
<keyword evidence="3 4" id="KW-0413">Isomerase</keyword>
<proteinExistence type="inferred from homology"/>
<dbReference type="FunFam" id="3.30.70.580:FF:000001">
    <property type="entry name" value="tRNA pseudouridine synthase A"/>
    <property type="match status" value="1"/>
</dbReference>
<name>A0A1N7M948_9BACT</name>
<evidence type="ECO:0000313" key="10">
    <source>
        <dbReference type="Proteomes" id="UP000186026"/>
    </source>
</evidence>
<feature type="binding site" evidence="4 6">
    <location>
        <position position="114"/>
    </location>
    <ligand>
        <name>substrate</name>
    </ligand>
</feature>
<dbReference type="GO" id="GO:0031119">
    <property type="term" value="P:tRNA pseudouridine synthesis"/>
    <property type="evidence" value="ECO:0007669"/>
    <property type="project" value="UniProtKB-UniRule"/>
</dbReference>
<dbReference type="GO" id="GO:0160147">
    <property type="term" value="F:tRNA pseudouridine(38-40) synthase activity"/>
    <property type="evidence" value="ECO:0007669"/>
    <property type="project" value="UniProtKB-EC"/>
</dbReference>
<comment type="function">
    <text evidence="4">Formation of pseudouridine at positions 38, 39 and 40 in the anticodon stem and loop of transfer RNAs.</text>
</comment>
<accession>A0A1N7M948</accession>
<dbReference type="InterPro" id="IPR020094">
    <property type="entry name" value="TruA/RsuA/RluB/E/F_N"/>
</dbReference>
<dbReference type="RefSeq" id="WP_076500339.1">
    <property type="nucleotide sequence ID" value="NZ_FTOP01000005.1"/>
</dbReference>
<dbReference type="STRING" id="529505.SAMN05421761_105201"/>
<feature type="domain" description="Pseudouridine synthase I TruA alpha/beta" evidence="8">
    <location>
        <begin position="13"/>
        <end position="108"/>
    </location>
</feature>
<dbReference type="AlphaFoldDB" id="A0A1N7M948"/>
<dbReference type="Pfam" id="PF01416">
    <property type="entry name" value="PseudoU_synth_1"/>
    <property type="match status" value="2"/>
</dbReference>
<evidence type="ECO:0000313" key="9">
    <source>
        <dbReference type="EMBL" id="SIS82489.1"/>
    </source>
</evidence>
<evidence type="ECO:0000256" key="1">
    <source>
        <dbReference type="ARBA" id="ARBA00009375"/>
    </source>
</evidence>
<reference evidence="10" key="1">
    <citation type="submission" date="2017-01" db="EMBL/GenBank/DDBJ databases">
        <authorList>
            <person name="Varghese N."/>
            <person name="Submissions S."/>
        </authorList>
    </citation>
    <scope>NUCLEOTIDE SEQUENCE [LARGE SCALE GENOMIC DNA]</scope>
    <source>
        <strain evidence="10">DSM 46698</strain>
    </source>
</reference>
<comment type="similarity">
    <text evidence="1 4 7">Belongs to the tRNA pseudouridine synthase TruA family.</text>
</comment>
<dbReference type="SUPFAM" id="SSF55120">
    <property type="entry name" value="Pseudouridine synthase"/>
    <property type="match status" value="1"/>
</dbReference>
<evidence type="ECO:0000259" key="8">
    <source>
        <dbReference type="Pfam" id="PF01416"/>
    </source>
</evidence>
<dbReference type="OrthoDB" id="9811823at2"/>
<evidence type="ECO:0000256" key="7">
    <source>
        <dbReference type="RuleBase" id="RU003792"/>
    </source>
</evidence>
<evidence type="ECO:0000256" key="6">
    <source>
        <dbReference type="PIRSR" id="PIRSR001430-2"/>
    </source>
</evidence>
<dbReference type="InterPro" id="IPR020095">
    <property type="entry name" value="PsdUridine_synth_TruA_C"/>
</dbReference>
<feature type="domain" description="Pseudouridine synthase I TruA alpha/beta" evidence="8">
    <location>
        <begin position="145"/>
        <end position="247"/>
    </location>
</feature>
<dbReference type="InterPro" id="IPR020103">
    <property type="entry name" value="PsdUridine_synth_cat_dom_sf"/>
</dbReference>
<dbReference type="EC" id="5.4.99.12" evidence="4"/>
<dbReference type="PANTHER" id="PTHR11142">
    <property type="entry name" value="PSEUDOURIDYLATE SYNTHASE"/>
    <property type="match status" value="1"/>
</dbReference>
<dbReference type="InterPro" id="IPR001406">
    <property type="entry name" value="PsdUridine_synth_TruA"/>
</dbReference>
<evidence type="ECO:0000256" key="2">
    <source>
        <dbReference type="ARBA" id="ARBA00022694"/>
    </source>
</evidence>
<evidence type="ECO:0000256" key="3">
    <source>
        <dbReference type="ARBA" id="ARBA00023235"/>
    </source>
</evidence>
<comment type="catalytic activity">
    <reaction evidence="4 7">
        <text>uridine(38/39/40) in tRNA = pseudouridine(38/39/40) in tRNA</text>
        <dbReference type="Rhea" id="RHEA:22376"/>
        <dbReference type="Rhea" id="RHEA-COMP:10085"/>
        <dbReference type="Rhea" id="RHEA-COMP:10087"/>
        <dbReference type="ChEBI" id="CHEBI:65314"/>
        <dbReference type="ChEBI" id="CHEBI:65315"/>
        <dbReference type="EC" id="5.4.99.12"/>
    </reaction>
</comment>
<dbReference type="PANTHER" id="PTHR11142:SF0">
    <property type="entry name" value="TRNA PSEUDOURIDINE SYNTHASE-LIKE 1"/>
    <property type="match status" value="1"/>
</dbReference>
<comment type="caution">
    <text evidence="4">Lacks conserved residue(s) required for the propagation of feature annotation.</text>
</comment>
<dbReference type="InterPro" id="IPR020097">
    <property type="entry name" value="PsdUridine_synth_TruA_a/b_dom"/>
</dbReference>